<dbReference type="PRINTS" id="PR00725">
    <property type="entry name" value="DADACBPTASE1"/>
</dbReference>
<evidence type="ECO:0000256" key="8">
    <source>
        <dbReference type="ARBA" id="ARBA00022801"/>
    </source>
</evidence>
<evidence type="ECO:0000256" key="16">
    <source>
        <dbReference type="SAM" id="Phobius"/>
    </source>
</evidence>
<organism evidence="19 20">
    <name type="scientific">Romboutsia maritimum</name>
    <dbReference type="NCBI Taxonomy" id="2020948"/>
    <lineage>
        <taxon>Bacteria</taxon>
        <taxon>Bacillati</taxon>
        <taxon>Bacillota</taxon>
        <taxon>Clostridia</taxon>
        <taxon>Peptostreptococcales</taxon>
        <taxon>Peptostreptococcaceae</taxon>
        <taxon>Romboutsia</taxon>
    </lineage>
</organism>
<feature type="domain" description="Peptidase S11 D-Ala-D-Ala carboxypeptidase A C-terminal" evidence="18">
    <location>
        <begin position="289"/>
        <end position="379"/>
    </location>
</feature>
<dbReference type="InterPro" id="IPR012338">
    <property type="entry name" value="Beta-lactam/transpept-like"/>
</dbReference>
<dbReference type="Gene3D" id="2.60.410.10">
    <property type="entry name" value="D-Ala-D-Ala carboxypeptidase, C-terminal domain"/>
    <property type="match status" value="1"/>
</dbReference>
<feature type="active site" evidence="13">
    <location>
        <position position="118"/>
    </location>
</feature>
<evidence type="ECO:0000256" key="1">
    <source>
        <dbReference type="ARBA" id="ARBA00003217"/>
    </source>
</evidence>
<keyword evidence="8" id="KW-0378">Hydrolase</keyword>
<evidence type="ECO:0000256" key="10">
    <source>
        <dbReference type="ARBA" id="ARBA00022984"/>
    </source>
</evidence>
<evidence type="ECO:0000256" key="14">
    <source>
        <dbReference type="PIRSR" id="PIRSR618044-2"/>
    </source>
</evidence>
<keyword evidence="7 17" id="KW-0732">Signal</keyword>
<evidence type="ECO:0000256" key="12">
    <source>
        <dbReference type="ARBA" id="ARBA00034000"/>
    </source>
</evidence>
<comment type="pathway">
    <text evidence="2">Cell wall biogenesis; peptidoglycan biosynthesis.</text>
</comment>
<feature type="active site" description="Acyl-ester intermediate" evidence="13">
    <location>
        <position position="63"/>
    </location>
</feature>
<keyword evidence="16" id="KW-0472">Membrane</keyword>
<evidence type="ECO:0000256" key="13">
    <source>
        <dbReference type="PIRSR" id="PIRSR618044-1"/>
    </source>
</evidence>
<evidence type="ECO:0000256" key="7">
    <source>
        <dbReference type="ARBA" id="ARBA00022729"/>
    </source>
</evidence>
<comment type="similarity">
    <text evidence="3 15">Belongs to the peptidase S11 family.</text>
</comment>
<dbReference type="InterPro" id="IPR012907">
    <property type="entry name" value="Peptidase_S11_C"/>
</dbReference>
<accession>A0A371IU65</accession>
<dbReference type="GO" id="GO:0009002">
    <property type="term" value="F:serine-type D-Ala-D-Ala carboxypeptidase activity"/>
    <property type="evidence" value="ECO:0007669"/>
    <property type="project" value="UniProtKB-EC"/>
</dbReference>
<evidence type="ECO:0000256" key="5">
    <source>
        <dbReference type="ARBA" id="ARBA00022645"/>
    </source>
</evidence>
<name>A0A371IU65_9FIRM</name>
<keyword evidence="16" id="KW-0812">Transmembrane</keyword>
<evidence type="ECO:0000256" key="11">
    <source>
        <dbReference type="ARBA" id="ARBA00023316"/>
    </source>
</evidence>
<feature type="signal peptide" evidence="17">
    <location>
        <begin position="1"/>
        <end position="27"/>
    </location>
</feature>
<evidence type="ECO:0000256" key="9">
    <source>
        <dbReference type="ARBA" id="ARBA00022960"/>
    </source>
</evidence>
<keyword evidence="20" id="KW-1185">Reference proteome</keyword>
<keyword evidence="16" id="KW-1133">Transmembrane helix</keyword>
<dbReference type="GO" id="GO:0009252">
    <property type="term" value="P:peptidoglycan biosynthetic process"/>
    <property type="evidence" value="ECO:0007669"/>
    <property type="project" value="UniProtKB-UniPathway"/>
</dbReference>
<protein>
    <recommendedName>
        <fullName evidence="4">serine-type D-Ala-D-Ala carboxypeptidase</fullName>
        <ecNumber evidence="4">3.4.16.4</ecNumber>
    </recommendedName>
</protein>
<dbReference type="Proteomes" id="UP000243494">
    <property type="component" value="Unassembled WGS sequence"/>
</dbReference>
<evidence type="ECO:0000259" key="18">
    <source>
        <dbReference type="SMART" id="SM00936"/>
    </source>
</evidence>
<dbReference type="Pfam" id="PF07943">
    <property type="entry name" value="PBP5_C"/>
    <property type="match status" value="1"/>
</dbReference>
<gene>
    <name evidence="19" type="ORF">CHF27_005330</name>
</gene>
<comment type="function">
    <text evidence="1">Removes C-terminal D-alanyl residues from sugar-peptide cell wall precursors.</text>
</comment>
<dbReference type="EC" id="3.4.16.4" evidence="4"/>
<dbReference type="SUPFAM" id="SSF69189">
    <property type="entry name" value="Penicillin-binding protein associated domain"/>
    <property type="match status" value="1"/>
</dbReference>
<evidence type="ECO:0000256" key="17">
    <source>
        <dbReference type="SAM" id="SignalP"/>
    </source>
</evidence>
<dbReference type="InterPro" id="IPR018044">
    <property type="entry name" value="Peptidase_S11"/>
</dbReference>
<dbReference type="GO" id="GO:0006508">
    <property type="term" value="P:proteolysis"/>
    <property type="evidence" value="ECO:0007669"/>
    <property type="project" value="UniProtKB-KW"/>
</dbReference>
<feature type="chain" id="PRO_5016820821" description="serine-type D-Ala-D-Ala carboxypeptidase" evidence="17">
    <location>
        <begin position="28"/>
        <end position="441"/>
    </location>
</feature>
<feature type="active site" description="Proton acceptor" evidence="13">
    <location>
        <position position="66"/>
    </location>
</feature>
<dbReference type="RefSeq" id="WP_095405733.1">
    <property type="nucleotide sequence ID" value="NZ_NOJZ02000006.1"/>
</dbReference>
<evidence type="ECO:0000313" key="19">
    <source>
        <dbReference type="EMBL" id="RDY24005.1"/>
    </source>
</evidence>
<keyword evidence="9" id="KW-0133">Cell shape</keyword>
<evidence type="ECO:0000256" key="6">
    <source>
        <dbReference type="ARBA" id="ARBA00022670"/>
    </source>
</evidence>
<comment type="catalytic activity">
    <reaction evidence="12">
        <text>Preferential cleavage: (Ac)2-L-Lys-D-Ala-|-D-Ala. Also transpeptidation of peptidyl-alanyl moieties that are N-acyl substituents of D-alanine.</text>
        <dbReference type="EC" id="3.4.16.4"/>
    </reaction>
</comment>
<dbReference type="InterPro" id="IPR037167">
    <property type="entry name" value="Peptidase_S11_C_sf"/>
</dbReference>
<evidence type="ECO:0000313" key="20">
    <source>
        <dbReference type="Proteomes" id="UP000243494"/>
    </source>
</evidence>
<keyword evidence="11" id="KW-0961">Cell wall biogenesis/degradation</keyword>
<dbReference type="EMBL" id="NOJZ02000006">
    <property type="protein sequence ID" value="RDY24005.1"/>
    <property type="molecule type" value="Genomic_DNA"/>
</dbReference>
<feature type="transmembrane region" description="Helical" evidence="16">
    <location>
        <begin position="396"/>
        <end position="414"/>
    </location>
</feature>
<dbReference type="GO" id="GO:0071555">
    <property type="term" value="P:cell wall organization"/>
    <property type="evidence" value="ECO:0007669"/>
    <property type="project" value="UniProtKB-KW"/>
</dbReference>
<sequence length="441" mass="49996">MKRILSTLIAFLMTLSTLLGSSSTSFADNDIPSISAQYAVLMDYETGEILYDKNGSQKLYPASTTKAWTAYLVLKNVPDLNKKVEIKNIPPVEGSSMYLKDGESFTVKELLEGFLVHSCNDIAVVLAQYVSGSVEKFVDLMNKEAQAIGAKNTHFNNPHGLPDENHYSTAYDMALMARVAMNNNIFREIVKMKSVSFKATQAYPYERYFVNTNKFLNSNEKINYKGKQIDIKYDIVDGIKTGYTDDAGRCLLSSGVKDNMRLIATVFKTKGNDLYLDSRTLLDYGFDNFYSTTIVNKDNYIGTKKVMFTKQNEFVYEPKYSYKVVLPKGTKENDYTTKVNLNKVKLPIKKGDKVGTLEVFKGKELKNTIELVATSNLNSIFSFITENQVVINGIKIVAIALVSLITVTIVLVIIRKKKRRKSNKNIYSKKRNIYKKKRKRR</sequence>
<evidence type="ECO:0000256" key="15">
    <source>
        <dbReference type="RuleBase" id="RU004016"/>
    </source>
</evidence>
<dbReference type="Pfam" id="PF00768">
    <property type="entry name" value="Peptidase_S11"/>
    <property type="match status" value="1"/>
</dbReference>
<dbReference type="AlphaFoldDB" id="A0A371IU65"/>
<dbReference type="OrthoDB" id="9791132at2"/>
<feature type="binding site" evidence="14">
    <location>
        <position position="240"/>
    </location>
    <ligand>
        <name>substrate</name>
    </ligand>
</feature>
<evidence type="ECO:0000256" key="2">
    <source>
        <dbReference type="ARBA" id="ARBA00004752"/>
    </source>
</evidence>
<dbReference type="InterPro" id="IPR015956">
    <property type="entry name" value="Peniciliin-bd_prot_C_sf"/>
</dbReference>
<dbReference type="UniPathway" id="UPA00219"/>
<evidence type="ECO:0000256" key="4">
    <source>
        <dbReference type="ARBA" id="ARBA00012448"/>
    </source>
</evidence>
<reference evidence="19 20" key="1">
    <citation type="journal article" date="2017" name="Genome Announc.">
        <title>Draft Genome Sequence of Romboutsia maritimum sp. nov. Strain CCRI-22766(T), Isolated from Coastal Estuarine Mud.</title>
        <authorList>
            <person name="Maheux A.F."/>
            <person name="Boudreau D.K."/>
            <person name="Berube E."/>
            <person name="Boissinot M."/>
            <person name="Raymond F."/>
            <person name="Brodeur S."/>
            <person name="Corbeil J."/>
            <person name="Brightwell G."/>
            <person name="Broda D."/>
            <person name="Omar R.F."/>
            <person name="Bergeron M.G."/>
        </authorList>
    </citation>
    <scope>NUCLEOTIDE SEQUENCE [LARGE SCALE GENOMIC DNA]</scope>
    <source>
        <strain evidence="19 20">CCRI-22766</strain>
    </source>
</reference>
<dbReference type="GO" id="GO:0008360">
    <property type="term" value="P:regulation of cell shape"/>
    <property type="evidence" value="ECO:0007669"/>
    <property type="project" value="UniProtKB-KW"/>
</dbReference>
<dbReference type="PANTHER" id="PTHR21581">
    <property type="entry name" value="D-ALANYL-D-ALANINE CARBOXYPEPTIDASE"/>
    <property type="match status" value="1"/>
</dbReference>
<keyword evidence="10" id="KW-0573">Peptidoglycan synthesis</keyword>
<comment type="caution">
    <text evidence="19">The sequence shown here is derived from an EMBL/GenBank/DDBJ whole genome shotgun (WGS) entry which is preliminary data.</text>
</comment>
<keyword evidence="6" id="KW-0645">Protease</keyword>
<dbReference type="PANTHER" id="PTHR21581:SF6">
    <property type="entry name" value="TRAFFICKING PROTEIN PARTICLE COMPLEX SUBUNIT 12"/>
    <property type="match status" value="1"/>
</dbReference>
<dbReference type="SUPFAM" id="SSF56601">
    <property type="entry name" value="beta-lactamase/transpeptidase-like"/>
    <property type="match status" value="1"/>
</dbReference>
<evidence type="ECO:0000256" key="3">
    <source>
        <dbReference type="ARBA" id="ARBA00007164"/>
    </source>
</evidence>
<dbReference type="SMART" id="SM00936">
    <property type="entry name" value="PBP5_C"/>
    <property type="match status" value="1"/>
</dbReference>
<proteinExistence type="inferred from homology"/>
<dbReference type="InterPro" id="IPR001967">
    <property type="entry name" value="Peptidase_S11_N"/>
</dbReference>
<dbReference type="Gene3D" id="3.40.710.10">
    <property type="entry name" value="DD-peptidase/beta-lactamase superfamily"/>
    <property type="match status" value="1"/>
</dbReference>
<keyword evidence="5 19" id="KW-0121">Carboxypeptidase</keyword>